<evidence type="ECO:0000313" key="4">
    <source>
        <dbReference type="Proteomes" id="UP000031433"/>
    </source>
</evidence>
<protein>
    <submittedName>
        <fullName evidence="3">Sugar ABC transporter substrate-binding protein</fullName>
    </submittedName>
</protein>
<proteinExistence type="predicted"/>
<accession>A0A0C1TRU9</accession>
<keyword evidence="1" id="KW-0732">Signal</keyword>
<dbReference type="InterPro" id="IPR014263">
    <property type="entry name" value="Methanolan_biosynth_EpsI"/>
</dbReference>
<organism evidence="3 4">
    <name type="scientific">Geobacter soli</name>
    <dbReference type="NCBI Taxonomy" id="1510391"/>
    <lineage>
        <taxon>Bacteria</taxon>
        <taxon>Pseudomonadati</taxon>
        <taxon>Thermodesulfobacteriota</taxon>
        <taxon>Desulfuromonadia</taxon>
        <taxon>Geobacterales</taxon>
        <taxon>Geobacteraceae</taxon>
        <taxon>Geobacter</taxon>
    </lineage>
</organism>
<feature type="signal peptide" evidence="1">
    <location>
        <begin position="1"/>
        <end position="29"/>
    </location>
</feature>
<gene>
    <name evidence="3" type="ORF">SE37_04760</name>
</gene>
<dbReference type="Proteomes" id="UP000031433">
    <property type="component" value="Unassembled WGS sequence"/>
</dbReference>
<comment type="caution">
    <text evidence="3">The sequence shown here is derived from an EMBL/GenBank/DDBJ whole genome shotgun (WGS) entry which is preliminary data.</text>
</comment>
<name>A0A0C1TRU9_9BACT</name>
<evidence type="ECO:0000259" key="2">
    <source>
        <dbReference type="Pfam" id="PF11984"/>
    </source>
</evidence>
<evidence type="ECO:0000256" key="1">
    <source>
        <dbReference type="SAM" id="SignalP"/>
    </source>
</evidence>
<dbReference type="AlphaFoldDB" id="A0A0C1TRU9"/>
<dbReference type="RefSeq" id="WP_039644137.1">
    <property type="nucleotide sequence ID" value="NZ_JXBL01000001.1"/>
</dbReference>
<dbReference type="EMBL" id="JXBL01000001">
    <property type="protein sequence ID" value="KIE41988.1"/>
    <property type="molecule type" value="Genomic_DNA"/>
</dbReference>
<dbReference type="NCBIfam" id="TIGR02914">
    <property type="entry name" value="EpsI_fam"/>
    <property type="match status" value="1"/>
</dbReference>
<keyword evidence="4" id="KW-1185">Reference proteome</keyword>
<feature type="domain" description="Methanolan biosynthesis EpsI" evidence="2">
    <location>
        <begin position="10"/>
        <end position="214"/>
    </location>
</feature>
<dbReference type="Pfam" id="PF11984">
    <property type="entry name" value="DUF3485"/>
    <property type="match status" value="1"/>
</dbReference>
<reference evidence="3 4" key="1">
    <citation type="submission" date="2015-01" db="EMBL/GenBank/DDBJ databases">
        <title>Genome sequence of the anaerobic bacterium Geobacter soli GSS01, a dissimilatory Fe(III) reducer from soil.</title>
        <authorList>
            <person name="Yang G."/>
            <person name="Zhou S."/>
        </authorList>
    </citation>
    <scope>NUCLEOTIDE SEQUENCE [LARGE SCALE GENOMIC DNA]</scope>
    <source>
        <strain evidence="3 4">GSS01</strain>
    </source>
</reference>
<feature type="chain" id="PRO_5002139461" evidence="1">
    <location>
        <begin position="30"/>
        <end position="224"/>
    </location>
</feature>
<evidence type="ECO:0000313" key="3">
    <source>
        <dbReference type="EMBL" id="KIE41988.1"/>
    </source>
</evidence>
<sequence>MRSVSCTRLVAVCVLLAVTAFMIHGRSQAVTANGSGVPLRSGFVRVAGWNALGDQPLELRVVEELKLDDYLYRSFVRDGAVVTLYIGYYHTAGKVGAAHDPLVCFNGQGWRIAERNEGQLRLAGSPELRVNYSSMIVERDGQREQVVYWFQTNDKTASTTLAQKVHMVRDRLFGSGENNAFVRISTPVAGDSTDRSLVRIADFVEAFYPSFHRYAAGAGPLETR</sequence>